<evidence type="ECO:0000259" key="5">
    <source>
        <dbReference type="Pfam" id="PF00149"/>
    </source>
</evidence>
<keyword evidence="2" id="KW-0378">Hydrolase</keyword>
<evidence type="ECO:0000313" key="7">
    <source>
        <dbReference type="Proteomes" id="UP000199184"/>
    </source>
</evidence>
<dbReference type="AlphaFoldDB" id="A0A1C3VDQ3"/>
<reference evidence="7" key="1">
    <citation type="submission" date="2016-08" db="EMBL/GenBank/DDBJ databases">
        <authorList>
            <person name="Varghese N."/>
            <person name="Submissions Spin"/>
        </authorList>
    </citation>
    <scope>NUCLEOTIDE SEQUENCE [LARGE SCALE GENOMIC DNA]</scope>
    <source>
        <strain evidence="7">ERR11</strain>
    </source>
</reference>
<accession>A0A1C3VDQ3</accession>
<evidence type="ECO:0000256" key="2">
    <source>
        <dbReference type="ARBA" id="ARBA00022801"/>
    </source>
</evidence>
<comment type="similarity">
    <text evidence="4">Belongs to the cyclic nucleotide phosphodiesterase class-III family.</text>
</comment>
<dbReference type="EMBL" id="FMAI01000004">
    <property type="protein sequence ID" value="SCB25825.1"/>
    <property type="molecule type" value="Genomic_DNA"/>
</dbReference>
<keyword evidence="7" id="KW-1185">Reference proteome</keyword>
<organism evidence="6 7">
    <name type="scientific">Bradyrhizobium shewense</name>
    <dbReference type="NCBI Taxonomy" id="1761772"/>
    <lineage>
        <taxon>Bacteria</taxon>
        <taxon>Pseudomonadati</taxon>
        <taxon>Pseudomonadota</taxon>
        <taxon>Alphaproteobacteria</taxon>
        <taxon>Hyphomicrobiales</taxon>
        <taxon>Nitrobacteraceae</taxon>
        <taxon>Bradyrhizobium</taxon>
    </lineage>
</organism>
<dbReference type="SUPFAM" id="SSF56300">
    <property type="entry name" value="Metallo-dependent phosphatases"/>
    <property type="match status" value="1"/>
</dbReference>
<dbReference type="InterPro" id="IPR004843">
    <property type="entry name" value="Calcineurin-like_PHP"/>
</dbReference>
<evidence type="ECO:0000256" key="1">
    <source>
        <dbReference type="ARBA" id="ARBA00022723"/>
    </source>
</evidence>
<gene>
    <name evidence="6" type="ORF">GA0061098_100477</name>
</gene>
<dbReference type="PANTHER" id="PTHR42988:SF2">
    <property type="entry name" value="CYCLIC NUCLEOTIDE PHOSPHODIESTERASE CBUA0032-RELATED"/>
    <property type="match status" value="1"/>
</dbReference>
<dbReference type="PANTHER" id="PTHR42988">
    <property type="entry name" value="PHOSPHOHYDROLASE"/>
    <property type="match status" value="1"/>
</dbReference>
<dbReference type="Proteomes" id="UP000199184">
    <property type="component" value="Unassembled WGS sequence"/>
</dbReference>
<dbReference type="GO" id="GO:0046872">
    <property type="term" value="F:metal ion binding"/>
    <property type="evidence" value="ECO:0007669"/>
    <property type="project" value="UniProtKB-KW"/>
</dbReference>
<dbReference type="GO" id="GO:0016787">
    <property type="term" value="F:hydrolase activity"/>
    <property type="evidence" value="ECO:0007669"/>
    <property type="project" value="UniProtKB-KW"/>
</dbReference>
<sequence>MTPNTLAPFTLAHLSDPHLAPLPKPRLIELAGKRVLGYVNWTRNRHKYQRREVLDALVADMKAQAPDHIAVTGDLVNLALEAEFAPARTWLEGVGPPDRVTTIPGNHDAYVRATSHRFGETFAPYLAGDDGGIGFPSVRRRGPLALISLSTAVPTLPLMATGTLGRDQLDSLAAMLERLAAEDVFRVLLVHHPLKSDARQKRMTDSAALLALLKRHGVELILHGHDHIHSTMWFEGPNGNIPALGVPSASALAHGRYPAAAYNLFTIEKDNAGWRCEQTVRSLGAGFQIGQIKHVRLI</sequence>
<dbReference type="InterPro" id="IPR050884">
    <property type="entry name" value="CNP_phosphodiesterase-III"/>
</dbReference>
<dbReference type="InterPro" id="IPR029052">
    <property type="entry name" value="Metallo-depent_PP-like"/>
</dbReference>
<name>A0A1C3VDQ3_9BRAD</name>
<proteinExistence type="inferred from homology"/>
<evidence type="ECO:0000256" key="4">
    <source>
        <dbReference type="ARBA" id="ARBA00025742"/>
    </source>
</evidence>
<feature type="domain" description="Calcineurin-like phosphoesterase" evidence="5">
    <location>
        <begin position="10"/>
        <end position="228"/>
    </location>
</feature>
<dbReference type="Gene3D" id="3.60.21.10">
    <property type="match status" value="1"/>
</dbReference>
<dbReference type="CDD" id="cd07400">
    <property type="entry name" value="MPP_1"/>
    <property type="match status" value="1"/>
</dbReference>
<evidence type="ECO:0000256" key="3">
    <source>
        <dbReference type="ARBA" id="ARBA00023004"/>
    </source>
</evidence>
<dbReference type="Pfam" id="PF00149">
    <property type="entry name" value="Metallophos"/>
    <property type="match status" value="1"/>
</dbReference>
<evidence type="ECO:0000313" key="6">
    <source>
        <dbReference type="EMBL" id="SCB25825.1"/>
    </source>
</evidence>
<protein>
    <submittedName>
        <fullName evidence="6">3',5'-cyclic AMP phosphodiesterase CpdA</fullName>
    </submittedName>
</protein>
<keyword evidence="3" id="KW-0408">Iron</keyword>
<keyword evidence="1" id="KW-0479">Metal-binding</keyword>